<evidence type="ECO:0000256" key="5">
    <source>
        <dbReference type="ARBA" id="ARBA00022692"/>
    </source>
</evidence>
<evidence type="ECO:0000313" key="12">
    <source>
        <dbReference type="Proteomes" id="UP000236919"/>
    </source>
</evidence>
<dbReference type="Gene3D" id="1.10.3720.10">
    <property type="entry name" value="MetI-like"/>
    <property type="match status" value="1"/>
</dbReference>
<dbReference type="InterPro" id="IPR010065">
    <property type="entry name" value="AA_ABC_transptr_permease_3TM"/>
</dbReference>
<keyword evidence="12" id="KW-1185">Reference proteome</keyword>
<evidence type="ECO:0000256" key="8">
    <source>
        <dbReference type="ARBA" id="ARBA00023136"/>
    </source>
</evidence>
<dbReference type="InterPro" id="IPR043429">
    <property type="entry name" value="ArtM/GltK/GlnP/TcyL/YhdX-like"/>
</dbReference>
<reference evidence="11 12" key="1">
    <citation type="submission" date="2018-01" db="EMBL/GenBank/DDBJ databases">
        <title>Genomic Encyclopedia of Type Strains, Phase III (KMG-III): the genomes of soil and plant-associated and newly described type strains.</title>
        <authorList>
            <person name="Whitman W."/>
        </authorList>
    </citation>
    <scope>NUCLEOTIDE SEQUENCE [LARGE SCALE GENOMIC DNA]</scope>
    <source>
        <strain evidence="11 12">1131</strain>
    </source>
</reference>
<evidence type="ECO:0000256" key="9">
    <source>
        <dbReference type="RuleBase" id="RU363032"/>
    </source>
</evidence>
<evidence type="ECO:0000256" key="1">
    <source>
        <dbReference type="ARBA" id="ARBA00004429"/>
    </source>
</evidence>
<dbReference type="GO" id="GO:0022857">
    <property type="term" value="F:transmembrane transporter activity"/>
    <property type="evidence" value="ECO:0007669"/>
    <property type="project" value="InterPro"/>
</dbReference>
<keyword evidence="7 9" id="KW-1133">Transmembrane helix</keyword>
<feature type="transmembrane region" description="Helical" evidence="9">
    <location>
        <begin position="216"/>
        <end position="236"/>
    </location>
</feature>
<dbReference type="NCBIfam" id="TIGR01726">
    <property type="entry name" value="HEQRo_perm_3TM"/>
    <property type="match status" value="1"/>
</dbReference>
<dbReference type="InterPro" id="IPR035906">
    <property type="entry name" value="MetI-like_sf"/>
</dbReference>
<feature type="transmembrane region" description="Helical" evidence="9">
    <location>
        <begin position="26"/>
        <end position="45"/>
    </location>
</feature>
<feature type="domain" description="ABC transmembrane type-1" evidence="10">
    <location>
        <begin position="93"/>
        <end position="376"/>
    </location>
</feature>
<accession>A0A2S4M1J5</accession>
<feature type="transmembrane region" description="Helical" evidence="9">
    <location>
        <begin position="256"/>
        <end position="277"/>
    </location>
</feature>
<sequence length="388" mass="42216">MAVADTAVLIARQPAPRQQRRGSFRAFAWQGLFLCALALFAWFIIANASDNLAARNMNFGFAFLSQRTGFDIPFHIVPWSTADSYGRALWVCLLNTLLAAAIGIVLGSLLGFLLGVMRLSANWLARSLSLAIIEIVRNTPQLLQIIFWYVVMIQALPPPRNGLALPGGMILSVRGLNMPSMEMGAAGLWPFLLLVATLCLVPVFRGLRRRHRAFGWAAPLLPALALVLVLLSIDHLDYPTLRGFNYVGGVVVPPELIALVAGLSLYMSAFVAEIVRASLQGIARGQREAASSLGLSGAQALFLVILPQALRVMIPQLTNQYLNLTKSTSLGAAIAYPELVQIYAGTVLNQTGRALETMFLVMIIFLGINLAISGFMAWYNAHVAIMER</sequence>
<keyword evidence="5 9" id="KW-0812">Transmembrane</keyword>
<evidence type="ECO:0000313" key="11">
    <source>
        <dbReference type="EMBL" id="POR48596.1"/>
    </source>
</evidence>
<dbReference type="AlphaFoldDB" id="A0A2S4M1J5"/>
<feature type="transmembrane region" description="Helical" evidence="9">
    <location>
        <begin position="358"/>
        <end position="379"/>
    </location>
</feature>
<organism evidence="11 12">
    <name type="scientific">Bosea psychrotolerans</name>
    <dbReference type="NCBI Taxonomy" id="1871628"/>
    <lineage>
        <taxon>Bacteria</taxon>
        <taxon>Pseudomonadati</taxon>
        <taxon>Pseudomonadota</taxon>
        <taxon>Alphaproteobacteria</taxon>
        <taxon>Hyphomicrobiales</taxon>
        <taxon>Boseaceae</taxon>
        <taxon>Bosea</taxon>
    </lineage>
</organism>
<comment type="similarity">
    <text evidence="2">Belongs to the binding-protein-dependent transport system permease family. HisMQ subfamily.</text>
</comment>
<dbReference type="Proteomes" id="UP000236919">
    <property type="component" value="Unassembled WGS sequence"/>
</dbReference>
<dbReference type="GO" id="GO:0006865">
    <property type="term" value="P:amino acid transport"/>
    <property type="evidence" value="ECO:0007669"/>
    <property type="project" value="UniProtKB-KW"/>
</dbReference>
<dbReference type="EMBL" id="PQFZ01000014">
    <property type="protein sequence ID" value="POR48596.1"/>
    <property type="molecule type" value="Genomic_DNA"/>
</dbReference>
<evidence type="ECO:0000259" key="10">
    <source>
        <dbReference type="PROSITE" id="PS50928"/>
    </source>
</evidence>
<proteinExistence type="inferred from homology"/>
<feature type="transmembrane region" description="Helical" evidence="9">
    <location>
        <begin position="88"/>
        <end position="116"/>
    </location>
</feature>
<feature type="transmembrane region" description="Helical" evidence="9">
    <location>
        <begin position="186"/>
        <end position="204"/>
    </location>
</feature>
<name>A0A2S4M1J5_9HYPH</name>
<evidence type="ECO:0000256" key="2">
    <source>
        <dbReference type="ARBA" id="ARBA00010072"/>
    </source>
</evidence>
<keyword evidence="4" id="KW-1003">Cell membrane</keyword>
<comment type="subcellular location">
    <subcellularLocation>
        <location evidence="1">Cell inner membrane</location>
        <topology evidence="1">Multi-pass membrane protein</topology>
    </subcellularLocation>
    <subcellularLocation>
        <location evidence="9">Cell membrane</location>
        <topology evidence="9">Multi-pass membrane protein</topology>
    </subcellularLocation>
</comment>
<dbReference type="PANTHER" id="PTHR30614:SF37">
    <property type="entry name" value="AMINO-ACID ABC TRANSPORTER PERMEASE PROTEIN YHDX-RELATED"/>
    <property type="match status" value="1"/>
</dbReference>
<evidence type="ECO:0000256" key="6">
    <source>
        <dbReference type="ARBA" id="ARBA00022970"/>
    </source>
</evidence>
<dbReference type="CDD" id="cd06261">
    <property type="entry name" value="TM_PBP2"/>
    <property type="match status" value="1"/>
</dbReference>
<protein>
    <submittedName>
        <fullName evidence="11">General L-amino acid transport system permease protein</fullName>
    </submittedName>
</protein>
<dbReference type="OrthoDB" id="9808531at2"/>
<dbReference type="Pfam" id="PF00528">
    <property type="entry name" value="BPD_transp_1"/>
    <property type="match status" value="1"/>
</dbReference>
<dbReference type="InterPro" id="IPR000515">
    <property type="entry name" value="MetI-like"/>
</dbReference>
<dbReference type="PANTHER" id="PTHR30614">
    <property type="entry name" value="MEMBRANE COMPONENT OF AMINO ACID ABC TRANSPORTER"/>
    <property type="match status" value="1"/>
</dbReference>
<dbReference type="PROSITE" id="PS50928">
    <property type="entry name" value="ABC_TM1"/>
    <property type="match status" value="1"/>
</dbReference>
<keyword evidence="8 9" id="KW-0472">Membrane</keyword>
<evidence type="ECO:0000256" key="7">
    <source>
        <dbReference type="ARBA" id="ARBA00022989"/>
    </source>
</evidence>
<evidence type="ECO:0000256" key="3">
    <source>
        <dbReference type="ARBA" id="ARBA00022448"/>
    </source>
</evidence>
<keyword evidence="6" id="KW-0029">Amino-acid transport</keyword>
<dbReference type="SUPFAM" id="SSF161098">
    <property type="entry name" value="MetI-like"/>
    <property type="match status" value="1"/>
</dbReference>
<feature type="transmembrane region" description="Helical" evidence="9">
    <location>
        <begin position="289"/>
        <end position="310"/>
    </location>
</feature>
<dbReference type="GO" id="GO:0043190">
    <property type="term" value="C:ATP-binding cassette (ABC) transporter complex"/>
    <property type="evidence" value="ECO:0007669"/>
    <property type="project" value="InterPro"/>
</dbReference>
<evidence type="ECO:0000256" key="4">
    <source>
        <dbReference type="ARBA" id="ARBA00022475"/>
    </source>
</evidence>
<keyword evidence="3 9" id="KW-0813">Transport</keyword>
<gene>
    <name evidence="11" type="ORF">CYD53_11428</name>
</gene>
<comment type="caution">
    <text evidence="11">The sequence shown here is derived from an EMBL/GenBank/DDBJ whole genome shotgun (WGS) entry which is preliminary data.</text>
</comment>